<organism evidence="1 2">
    <name type="scientific">Perca fluviatilis</name>
    <name type="common">European perch</name>
    <dbReference type="NCBI Taxonomy" id="8168"/>
    <lineage>
        <taxon>Eukaryota</taxon>
        <taxon>Metazoa</taxon>
        <taxon>Chordata</taxon>
        <taxon>Craniata</taxon>
        <taxon>Vertebrata</taxon>
        <taxon>Euteleostomi</taxon>
        <taxon>Actinopterygii</taxon>
        <taxon>Neopterygii</taxon>
        <taxon>Teleostei</taxon>
        <taxon>Neoteleostei</taxon>
        <taxon>Acanthomorphata</taxon>
        <taxon>Eupercaria</taxon>
        <taxon>Perciformes</taxon>
        <taxon>Percoidei</taxon>
        <taxon>Percidae</taxon>
        <taxon>Percinae</taxon>
        <taxon>Perca</taxon>
    </lineage>
</organism>
<dbReference type="AlphaFoldDB" id="A0A6A5E6K9"/>
<gene>
    <name evidence="1" type="ORF">PFLUV_G00189590</name>
</gene>
<comment type="caution">
    <text evidence="1">The sequence shown here is derived from an EMBL/GenBank/DDBJ whole genome shotgun (WGS) entry which is preliminary data.</text>
</comment>
<protein>
    <submittedName>
        <fullName evidence="1">Uncharacterized protein</fullName>
    </submittedName>
</protein>
<keyword evidence="2" id="KW-1185">Reference proteome</keyword>
<evidence type="ECO:0000313" key="2">
    <source>
        <dbReference type="Proteomes" id="UP000465112"/>
    </source>
</evidence>
<reference evidence="1 2" key="1">
    <citation type="submission" date="2019-06" db="EMBL/GenBank/DDBJ databases">
        <title>A chromosome-scale genome assembly of the European perch, Perca fluviatilis.</title>
        <authorList>
            <person name="Roques C."/>
            <person name="Zahm M."/>
            <person name="Cabau C."/>
            <person name="Klopp C."/>
            <person name="Bouchez O."/>
            <person name="Donnadieu C."/>
            <person name="Kuhl H."/>
            <person name="Gislard M."/>
            <person name="Guendouz S."/>
            <person name="Journot L."/>
            <person name="Haffray P."/>
            <person name="Bestin A."/>
            <person name="Morvezen R."/>
            <person name="Feron R."/>
            <person name="Wen M."/>
            <person name="Jouanno E."/>
            <person name="Herpin A."/>
            <person name="Schartl M."/>
            <person name="Postlethwait J."/>
            <person name="Schaerlinger B."/>
            <person name="Chardard D."/>
            <person name="Lecocq T."/>
            <person name="Poncet C."/>
            <person name="Jaffrelo L."/>
            <person name="Lampietro C."/>
            <person name="Guiguen Y."/>
        </authorList>
    </citation>
    <scope>NUCLEOTIDE SEQUENCE [LARGE SCALE GENOMIC DNA]</scope>
    <source>
        <tissue evidence="1">Blood</tissue>
    </source>
</reference>
<name>A0A6A5E6K9_PERFL</name>
<dbReference type="Proteomes" id="UP000465112">
    <property type="component" value="Chromosome 16"/>
</dbReference>
<dbReference type="EMBL" id="VHII01000016">
    <property type="protein sequence ID" value="KAF1378346.1"/>
    <property type="molecule type" value="Genomic_DNA"/>
</dbReference>
<evidence type="ECO:0000313" key="1">
    <source>
        <dbReference type="EMBL" id="KAF1378346.1"/>
    </source>
</evidence>
<accession>A0A6A5E6K9</accession>
<sequence>MVNCSSDVCRCCGGRSGKATLLRLVSALALLAELDLYDADLKQGWITNPTKRPLKHQLYPKEKRINWPINTAIKEPHALEPQETSETTFRGTRPSQSIYRGNKLYLTPVNRRQLRAESVYFPLSVTSHS</sequence>
<proteinExistence type="predicted"/>